<comment type="function">
    <text evidence="21">Stress-inducible actin-binding protein that plays a role in synaptic and cognitive functions by modulating actin filamentous (F-actin) dynamics. Mediates polymerization of globular actin to F-actin. Also binds to, stabilizes and bundles F-actin. Involved in synaptic function by regulating neurite outgrowth in an actin-dependent manner and for the acquisition of hippocampus-dependent cognitive function, such as learning and long-term memory. Plays a role in the actin and microtubule cytoskeleton organization; negatively regulates focal adhesion (FA) assembly promoting malignant glial cell migration in an actin-, microtubule- and MAP1A-dependent manner. Also involved in neuroblastoma G1/S phase cell cycle progression and cell proliferation inhibition by stimulating ubiquitination of NF-kappa-B subunit RELA and NF-kappa-B degradation in a COMMD1- and actin-dependent manner. May play a role in tumor development.</text>
</comment>
<feature type="non-terminal residue" evidence="23">
    <location>
        <position position="405"/>
    </location>
</feature>
<evidence type="ECO:0000256" key="20">
    <source>
        <dbReference type="ARBA" id="ARBA00040095"/>
    </source>
</evidence>
<dbReference type="GO" id="GO:0045202">
    <property type="term" value="C:synapse"/>
    <property type="evidence" value="ECO:0007669"/>
    <property type="project" value="UniProtKB-SubCell"/>
</dbReference>
<evidence type="ECO:0000256" key="4">
    <source>
        <dbReference type="ARBA" id="ARBA00004316"/>
    </source>
</evidence>
<dbReference type="GO" id="GO:0051017">
    <property type="term" value="P:actin filament bundle assembly"/>
    <property type="evidence" value="ECO:0007669"/>
    <property type="project" value="TreeGrafter"/>
</dbReference>
<reference evidence="23 24" key="1">
    <citation type="submission" date="2015-08" db="EMBL/GenBank/DDBJ databases">
        <title>The genome of the Asian arowana (Scleropages formosus).</title>
        <authorList>
            <person name="Tan M.H."/>
            <person name="Gan H.M."/>
            <person name="Croft L.J."/>
            <person name="Austin C.M."/>
        </authorList>
    </citation>
    <scope>NUCLEOTIDE SEQUENCE [LARGE SCALE GENOMIC DNA]</scope>
    <source>
        <strain evidence="23">Aro1</strain>
    </source>
</reference>
<accession>A0A0P7YA33</accession>
<evidence type="ECO:0000256" key="14">
    <source>
        <dbReference type="ARBA" id="ARBA00023203"/>
    </source>
</evidence>
<dbReference type="EMBL" id="JARO02008358">
    <property type="protein sequence ID" value="KPP62823.1"/>
    <property type="molecule type" value="Genomic_DNA"/>
</dbReference>
<evidence type="ECO:0000313" key="23">
    <source>
        <dbReference type="EMBL" id="KPP62823.1"/>
    </source>
</evidence>
<feature type="region of interest" description="Disordered" evidence="22">
    <location>
        <begin position="117"/>
        <end position="170"/>
    </location>
</feature>
<evidence type="ECO:0000256" key="6">
    <source>
        <dbReference type="ARBA" id="ARBA00022475"/>
    </source>
</evidence>
<evidence type="ECO:0000256" key="3">
    <source>
        <dbReference type="ARBA" id="ARBA00004246"/>
    </source>
</evidence>
<dbReference type="GO" id="GO:0005634">
    <property type="term" value="C:nucleus"/>
    <property type="evidence" value="ECO:0007669"/>
    <property type="project" value="UniProtKB-SubCell"/>
</dbReference>
<evidence type="ECO:0000256" key="12">
    <source>
        <dbReference type="ARBA" id="ARBA00023054"/>
    </source>
</evidence>
<keyword evidence="12" id="KW-0175">Coiled coil</keyword>
<evidence type="ECO:0000256" key="9">
    <source>
        <dbReference type="ARBA" id="ARBA00022949"/>
    </source>
</evidence>
<dbReference type="GO" id="GO:0003779">
    <property type="term" value="F:actin binding"/>
    <property type="evidence" value="ECO:0007669"/>
    <property type="project" value="UniProtKB-KW"/>
</dbReference>
<feature type="compositionally biased region" description="Basic and acidic residues" evidence="22">
    <location>
        <begin position="359"/>
        <end position="372"/>
    </location>
</feature>
<evidence type="ECO:0000256" key="13">
    <source>
        <dbReference type="ARBA" id="ARBA00023136"/>
    </source>
</evidence>
<evidence type="ECO:0000256" key="10">
    <source>
        <dbReference type="ARBA" id="ARBA00023016"/>
    </source>
</evidence>
<dbReference type="PANTHER" id="PTHR16768:SF3">
    <property type="entry name" value="ACTIN-ASSOCIATED PROTEIN FAM107A"/>
    <property type="match status" value="1"/>
</dbReference>
<evidence type="ECO:0000256" key="17">
    <source>
        <dbReference type="ARBA" id="ARBA00023273"/>
    </source>
</evidence>
<evidence type="ECO:0000256" key="1">
    <source>
        <dbReference type="ARBA" id="ARBA00004123"/>
    </source>
</evidence>
<evidence type="ECO:0000256" key="21">
    <source>
        <dbReference type="ARBA" id="ARBA00045129"/>
    </source>
</evidence>
<keyword evidence="18" id="KW-0131">Cell cycle</keyword>
<dbReference type="AlphaFoldDB" id="A0A0P7YA33"/>
<feature type="compositionally biased region" description="Basic and acidic residues" evidence="22">
    <location>
        <begin position="129"/>
        <end position="161"/>
    </location>
</feature>
<keyword evidence="6" id="KW-1003">Cell membrane</keyword>
<evidence type="ECO:0000256" key="22">
    <source>
        <dbReference type="SAM" id="MobiDB-lite"/>
    </source>
</evidence>
<evidence type="ECO:0000256" key="18">
    <source>
        <dbReference type="ARBA" id="ARBA00023306"/>
    </source>
</evidence>
<comment type="subcellular location">
    <subcellularLocation>
        <location evidence="3">Cell junction</location>
        <location evidence="3">Focal adhesion</location>
    </subcellularLocation>
    <subcellularLocation>
        <location evidence="2">Cell membrane</location>
    </subcellularLocation>
    <subcellularLocation>
        <location evidence="4">Cell projection</location>
    </subcellularLocation>
    <subcellularLocation>
        <location evidence="5">Cytoplasm</location>
        <location evidence="5">Cytoskeleton</location>
        <location evidence="5">Stress fiber</location>
    </subcellularLocation>
    <subcellularLocation>
        <location evidence="1">Nucleus</location>
    </subcellularLocation>
    <subcellularLocation>
        <location evidence="19">Synapse</location>
    </subcellularLocation>
</comment>
<organism evidence="23 24">
    <name type="scientific">Scleropages formosus</name>
    <name type="common">Asian bonytongue</name>
    <name type="synonym">Osteoglossum formosum</name>
    <dbReference type="NCBI Taxonomy" id="113540"/>
    <lineage>
        <taxon>Eukaryota</taxon>
        <taxon>Metazoa</taxon>
        <taxon>Chordata</taxon>
        <taxon>Craniata</taxon>
        <taxon>Vertebrata</taxon>
        <taxon>Euteleostomi</taxon>
        <taxon>Actinopterygii</taxon>
        <taxon>Neopterygii</taxon>
        <taxon>Teleostei</taxon>
        <taxon>Osteoglossocephala</taxon>
        <taxon>Osteoglossomorpha</taxon>
        <taxon>Osteoglossiformes</taxon>
        <taxon>Osteoglossidae</taxon>
        <taxon>Scleropages</taxon>
    </lineage>
</organism>
<keyword evidence="16" id="KW-0539">Nucleus</keyword>
<dbReference type="GO" id="GO:0005925">
    <property type="term" value="C:focal adhesion"/>
    <property type="evidence" value="ECO:0007669"/>
    <property type="project" value="UniProtKB-SubCell"/>
</dbReference>
<sequence length="405" mass="46550">MTSGDERRALPYVCWESGGGGGDGEREEHFVDDALPSAPPPSSRFERLLLRCPPPPRRTSSLELMRRSCLHFKRVHEASRLLLEKGRRPPHCVRPSERDRETVCGAVLLTSHKPRRCPSPCSASAYADLRQDPPRDLRQDPYRSPHGNRHQDWDPHQDQHLHQQQQQQQYQYREPPLTAGFVPHPDYMEGDDDLIKPKKLLNPVKASKSHQDLHRELLMNHRRGQGVESKSELQRVLDHRKREQMMKQRKAEEEARRKISPLEQELLKRHKKLEEMEKEQEKQEEEKGGAPEFIKVKENLRRTSILSTGEKEAPNSSLSLQLKIAFRLRAPLSSRQEIRLSAQGYRGISRVSSWAKSPGPDRPETFPARCHEASNSAESSGSPAPRKKIHPRSRKDPGGTVARRL</sequence>
<evidence type="ECO:0000256" key="5">
    <source>
        <dbReference type="ARBA" id="ARBA00004529"/>
    </source>
</evidence>
<dbReference type="GO" id="GO:0043005">
    <property type="term" value="C:neuron projection"/>
    <property type="evidence" value="ECO:0007669"/>
    <property type="project" value="TreeGrafter"/>
</dbReference>
<keyword evidence="14" id="KW-0009">Actin-binding</keyword>
<keyword evidence="17" id="KW-0966">Cell projection</keyword>
<dbReference type="GO" id="GO:0032956">
    <property type="term" value="P:regulation of actin cytoskeleton organization"/>
    <property type="evidence" value="ECO:0007669"/>
    <property type="project" value="TreeGrafter"/>
</dbReference>
<evidence type="ECO:0000313" key="24">
    <source>
        <dbReference type="Proteomes" id="UP000034805"/>
    </source>
</evidence>
<dbReference type="GO" id="GO:0005886">
    <property type="term" value="C:plasma membrane"/>
    <property type="evidence" value="ECO:0007669"/>
    <property type="project" value="UniProtKB-SubCell"/>
</dbReference>
<feature type="region of interest" description="Disordered" evidence="22">
    <location>
        <begin position="275"/>
        <end position="295"/>
    </location>
</feature>
<keyword evidence="11" id="KW-0770">Synapse</keyword>
<dbReference type="Pfam" id="PF06625">
    <property type="entry name" value="DUF1151"/>
    <property type="match status" value="1"/>
</dbReference>
<evidence type="ECO:0000256" key="11">
    <source>
        <dbReference type="ARBA" id="ARBA00023018"/>
    </source>
</evidence>
<gene>
    <name evidence="23" type="ORF">Z043_118969</name>
</gene>
<keyword evidence="7" id="KW-0963">Cytoplasm</keyword>
<dbReference type="Proteomes" id="UP000034805">
    <property type="component" value="Unassembled WGS sequence"/>
</dbReference>
<name>A0A0P7YA33_SCLFO</name>
<comment type="caution">
    <text evidence="23">The sequence shown here is derived from an EMBL/GenBank/DDBJ whole genome shotgun (WGS) entry which is preliminary data.</text>
</comment>
<protein>
    <recommendedName>
        <fullName evidence="20">Actin-associated protein FAM107A</fullName>
    </recommendedName>
</protein>
<keyword evidence="13" id="KW-0472">Membrane</keyword>
<dbReference type="PANTHER" id="PTHR16768">
    <property type="entry name" value="DOWN REGULATED IN RENAL CARCINOMA 1/TU3A"/>
    <property type="match status" value="1"/>
</dbReference>
<evidence type="ECO:0000256" key="7">
    <source>
        <dbReference type="ARBA" id="ARBA00022490"/>
    </source>
</evidence>
<keyword evidence="8" id="KW-0341">Growth regulation</keyword>
<dbReference type="GO" id="GO:0030041">
    <property type="term" value="P:actin filament polymerization"/>
    <property type="evidence" value="ECO:0007669"/>
    <property type="project" value="TreeGrafter"/>
</dbReference>
<keyword evidence="15" id="KW-0206">Cytoskeleton</keyword>
<evidence type="ECO:0000256" key="19">
    <source>
        <dbReference type="ARBA" id="ARBA00034103"/>
    </source>
</evidence>
<proteinExistence type="predicted"/>
<keyword evidence="9" id="KW-0965">Cell junction</keyword>
<keyword evidence="10" id="KW-0346">Stress response</keyword>
<feature type="region of interest" description="Disordered" evidence="22">
    <location>
        <begin position="351"/>
        <end position="405"/>
    </location>
</feature>
<evidence type="ECO:0000256" key="2">
    <source>
        <dbReference type="ARBA" id="ARBA00004236"/>
    </source>
</evidence>
<dbReference type="InterPro" id="IPR009533">
    <property type="entry name" value="FAM107"/>
</dbReference>
<feature type="compositionally biased region" description="Polar residues" evidence="22">
    <location>
        <begin position="373"/>
        <end position="382"/>
    </location>
</feature>
<evidence type="ECO:0000256" key="16">
    <source>
        <dbReference type="ARBA" id="ARBA00023242"/>
    </source>
</evidence>
<evidence type="ECO:0000256" key="8">
    <source>
        <dbReference type="ARBA" id="ARBA00022604"/>
    </source>
</evidence>
<evidence type="ECO:0000256" key="15">
    <source>
        <dbReference type="ARBA" id="ARBA00023212"/>
    </source>
</evidence>
<dbReference type="GO" id="GO:0001725">
    <property type="term" value="C:stress fiber"/>
    <property type="evidence" value="ECO:0007669"/>
    <property type="project" value="UniProtKB-SubCell"/>
</dbReference>